<proteinExistence type="predicted"/>
<accession>A0ABS6VZV6</accession>
<keyword evidence="1 2" id="KW-0732">Signal</keyword>
<dbReference type="Pfam" id="PF13899">
    <property type="entry name" value="Thioredoxin_7"/>
    <property type="match status" value="1"/>
</dbReference>
<comment type="caution">
    <text evidence="3">The sequence shown here is derived from an EMBL/GenBank/DDBJ whole genome shotgun (WGS) entry which is preliminary data.</text>
</comment>
<dbReference type="Proteomes" id="UP000719267">
    <property type="component" value="Unassembled WGS sequence"/>
</dbReference>
<dbReference type="EMBL" id="JAHWDF010000004">
    <property type="protein sequence ID" value="MBW2961128.1"/>
    <property type="molecule type" value="Genomic_DNA"/>
</dbReference>
<reference evidence="3 4" key="1">
    <citation type="submission" date="2021-07" db="EMBL/GenBank/DDBJ databases">
        <title>Mesonia aestuariivivens sp. nov., isolated from a tidal flat.</title>
        <authorList>
            <person name="Kim Y.-O."/>
            <person name="Yoon J.-H."/>
        </authorList>
    </citation>
    <scope>NUCLEOTIDE SEQUENCE [LARGE SCALE GENOMIC DNA]</scope>
    <source>
        <strain evidence="3 4">JHPTF-M18</strain>
    </source>
</reference>
<dbReference type="PANTHER" id="PTHR15337">
    <property type="entry name" value="ANTERIOR GRADIENT PROTEIN-RELATED"/>
    <property type="match status" value="1"/>
</dbReference>
<evidence type="ECO:0000313" key="4">
    <source>
        <dbReference type="Proteomes" id="UP000719267"/>
    </source>
</evidence>
<name>A0ABS6VZV6_9FLAO</name>
<feature type="signal peptide" evidence="2">
    <location>
        <begin position="1"/>
        <end position="19"/>
    </location>
</feature>
<evidence type="ECO:0000256" key="1">
    <source>
        <dbReference type="ARBA" id="ARBA00022729"/>
    </source>
</evidence>
<evidence type="ECO:0000256" key="2">
    <source>
        <dbReference type="SAM" id="SignalP"/>
    </source>
</evidence>
<keyword evidence="4" id="KW-1185">Reference proteome</keyword>
<gene>
    <name evidence="3" type="ORF">KW502_04880</name>
</gene>
<dbReference type="PANTHER" id="PTHR15337:SF11">
    <property type="entry name" value="THIOREDOXIN DOMAIN-CONTAINING PROTEIN"/>
    <property type="match status" value="1"/>
</dbReference>
<dbReference type="InterPro" id="IPR051099">
    <property type="entry name" value="AGR/TXD"/>
</dbReference>
<protein>
    <submittedName>
        <fullName evidence="3">Thioredoxin family protein</fullName>
    </submittedName>
</protein>
<evidence type="ECO:0000313" key="3">
    <source>
        <dbReference type="EMBL" id="MBW2961128.1"/>
    </source>
</evidence>
<feature type="chain" id="PRO_5046977176" evidence="2">
    <location>
        <begin position="20"/>
        <end position="145"/>
    </location>
</feature>
<sequence length="145" mass="16866">MKKNILLLALLLFSTIGFSQDWKLDFNEAKTMASEKDQPIILVFQGSDWCAPCIKLDRNIWCSDEFKNYAKDHFVMLQADFPKRSKNALPEEQQEKNNKLAEKYNPNGYFPFVVILDQDGKVLGQTSYKNMSPKEYIAHLNSFIY</sequence>
<organism evidence="3 4">
    <name type="scientific">Mesonia aestuariivivens</name>
    <dbReference type="NCBI Taxonomy" id="2796128"/>
    <lineage>
        <taxon>Bacteria</taxon>
        <taxon>Pseudomonadati</taxon>
        <taxon>Bacteroidota</taxon>
        <taxon>Flavobacteriia</taxon>
        <taxon>Flavobacteriales</taxon>
        <taxon>Flavobacteriaceae</taxon>
        <taxon>Mesonia</taxon>
    </lineage>
</organism>
<dbReference type="RefSeq" id="WP_219039412.1">
    <property type="nucleotide sequence ID" value="NZ_JAHWDF010000004.1"/>
</dbReference>